<dbReference type="Proteomes" id="UP000010367">
    <property type="component" value="Chromosome"/>
</dbReference>
<organism evidence="1 2">
    <name type="scientific">Oscillatoria acuminata PCC 6304</name>
    <dbReference type="NCBI Taxonomy" id="56110"/>
    <lineage>
        <taxon>Bacteria</taxon>
        <taxon>Bacillati</taxon>
        <taxon>Cyanobacteriota</taxon>
        <taxon>Cyanophyceae</taxon>
        <taxon>Oscillatoriophycideae</taxon>
        <taxon>Oscillatoriales</taxon>
        <taxon>Oscillatoriaceae</taxon>
        <taxon>Oscillatoria</taxon>
    </lineage>
</organism>
<name>K9TGD5_9CYAN</name>
<dbReference type="HOGENOM" id="CLU_2570489_0_0_3"/>
<dbReference type="EMBL" id="CP003607">
    <property type="protein sequence ID" value="AFY81453.1"/>
    <property type="molecule type" value="Genomic_DNA"/>
</dbReference>
<dbReference type="KEGG" id="oac:Oscil6304_1775"/>
<dbReference type="AlphaFoldDB" id="K9TGD5"/>
<accession>K9TGD5</accession>
<evidence type="ECO:0000313" key="1">
    <source>
        <dbReference type="EMBL" id="AFY81453.1"/>
    </source>
</evidence>
<protein>
    <submittedName>
        <fullName evidence="1">Uncharacterized protein</fullName>
    </submittedName>
</protein>
<reference evidence="1 2" key="1">
    <citation type="submission" date="2012-06" db="EMBL/GenBank/DDBJ databases">
        <title>Finished chromosome of genome of Oscillatoria acuminata PCC 6304.</title>
        <authorList>
            <consortium name="US DOE Joint Genome Institute"/>
            <person name="Gugger M."/>
            <person name="Coursin T."/>
            <person name="Rippka R."/>
            <person name="Tandeau De Marsac N."/>
            <person name="Huntemann M."/>
            <person name="Wei C.-L."/>
            <person name="Han J."/>
            <person name="Detter J.C."/>
            <person name="Han C."/>
            <person name="Tapia R."/>
            <person name="Davenport K."/>
            <person name="Daligault H."/>
            <person name="Erkkila T."/>
            <person name="Gu W."/>
            <person name="Munk A.C.C."/>
            <person name="Teshima H."/>
            <person name="Xu Y."/>
            <person name="Chain P."/>
            <person name="Chen A."/>
            <person name="Krypides N."/>
            <person name="Mavromatis K."/>
            <person name="Markowitz V."/>
            <person name="Szeto E."/>
            <person name="Ivanova N."/>
            <person name="Mikhailova N."/>
            <person name="Ovchinnikova G."/>
            <person name="Pagani I."/>
            <person name="Pati A."/>
            <person name="Goodwin L."/>
            <person name="Peters L."/>
            <person name="Pitluck S."/>
            <person name="Woyke T."/>
            <person name="Kerfeld C."/>
        </authorList>
    </citation>
    <scope>NUCLEOTIDE SEQUENCE [LARGE SCALE GENOMIC DNA]</scope>
    <source>
        <strain evidence="1 2">PCC 6304</strain>
    </source>
</reference>
<sequence>MNVGAQCLRPWGASIAPLHRPSFQLNGWMIYILQSPDPEAIACQVPPVNALTFKNKKYLNPRRGKASNSYDVFFDKFEGIL</sequence>
<keyword evidence="2" id="KW-1185">Reference proteome</keyword>
<dbReference type="InParanoid" id="K9TGD5"/>
<evidence type="ECO:0000313" key="2">
    <source>
        <dbReference type="Proteomes" id="UP000010367"/>
    </source>
</evidence>
<gene>
    <name evidence="1" type="ORF">Oscil6304_1775</name>
</gene>
<proteinExistence type="predicted"/>